<proteinExistence type="predicted"/>
<sequence>MGESWLIDQMLPIIEPTKLLLKCCSTIIVAVQGRGVDRWQLGIGPREASTKGFQHQARAAHIESGEVIDRMLLGIKSVETFDRVCGC</sequence>
<dbReference type="EMBL" id="JANPWB010000010">
    <property type="protein sequence ID" value="KAJ1141328.1"/>
    <property type="molecule type" value="Genomic_DNA"/>
</dbReference>
<organism evidence="1 2">
    <name type="scientific">Pleurodeles waltl</name>
    <name type="common">Iberian ribbed newt</name>
    <dbReference type="NCBI Taxonomy" id="8319"/>
    <lineage>
        <taxon>Eukaryota</taxon>
        <taxon>Metazoa</taxon>
        <taxon>Chordata</taxon>
        <taxon>Craniata</taxon>
        <taxon>Vertebrata</taxon>
        <taxon>Euteleostomi</taxon>
        <taxon>Amphibia</taxon>
        <taxon>Batrachia</taxon>
        <taxon>Caudata</taxon>
        <taxon>Salamandroidea</taxon>
        <taxon>Salamandridae</taxon>
        <taxon>Pleurodelinae</taxon>
        <taxon>Pleurodeles</taxon>
    </lineage>
</organism>
<comment type="caution">
    <text evidence="1">The sequence shown here is derived from an EMBL/GenBank/DDBJ whole genome shotgun (WGS) entry which is preliminary data.</text>
</comment>
<name>A0AAV7QSJ0_PLEWA</name>
<reference evidence="1" key="1">
    <citation type="journal article" date="2022" name="bioRxiv">
        <title>Sequencing and chromosome-scale assembly of the giantPleurodeles waltlgenome.</title>
        <authorList>
            <person name="Brown T."/>
            <person name="Elewa A."/>
            <person name="Iarovenko S."/>
            <person name="Subramanian E."/>
            <person name="Araus A.J."/>
            <person name="Petzold A."/>
            <person name="Susuki M."/>
            <person name="Suzuki K.-i.T."/>
            <person name="Hayashi T."/>
            <person name="Toyoda A."/>
            <person name="Oliveira C."/>
            <person name="Osipova E."/>
            <person name="Leigh N.D."/>
            <person name="Simon A."/>
            <person name="Yun M.H."/>
        </authorList>
    </citation>
    <scope>NUCLEOTIDE SEQUENCE</scope>
    <source>
        <strain evidence="1">20211129_DDA</strain>
        <tissue evidence="1">Liver</tissue>
    </source>
</reference>
<dbReference type="AlphaFoldDB" id="A0AAV7QSJ0"/>
<protein>
    <submittedName>
        <fullName evidence="1">Uncharacterized protein</fullName>
    </submittedName>
</protein>
<keyword evidence="2" id="KW-1185">Reference proteome</keyword>
<evidence type="ECO:0000313" key="1">
    <source>
        <dbReference type="EMBL" id="KAJ1141328.1"/>
    </source>
</evidence>
<gene>
    <name evidence="1" type="ORF">NDU88_007661</name>
</gene>
<accession>A0AAV7QSJ0</accession>
<dbReference type="Proteomes" id="UP001066276">
    <property type="component" value="Chromosome 6"/>
</dbReference>
<evidence type="ECO:0000313" key="2">
    <source>
        <dbReference type="Proteomes" id="UP001066276"/>
    </source>
</evidence>